<sequence length="630" mass="72224">MASRNRAHALVNKICSSSEAHNLAPATSTPIPKQFPEQIDLATFTDLHYYERSEPPGEERLILGPFNTDNNADLVQLKDLIATDSLPLLVCATPASSPTSPPTPRLDSTSFRDDFSPDDSDYEPPNHDAISSDSENIQPNIQITDTIQEVVHYGDMTEGRRRLKEAQPERWKKNVTKRLRMEGKEYVGYKRPRGEKVRPQFRNSRVIGPRCVSNFCRKSKIRCCDEVGDDDRDKIFQQFWNDMDWHQRKVYVANNVTFQGKGRLTVSESSRRSGTLIYFLPVSNPNDGTTTKKRVCREMFLQTLCLGSFSVQSWAKKGQCGMHPSEENMNRNRRPRALPCQGRADALNSFLDGLPKMPSHYNRLKTSKVYLEPIYRNVNHLYSTYKQFCSEKEVNPYARNKFTQTLKSKNIAIHTIKKDMCDTCVGHQTGNVSEDDFQIHLCKKNRAREEKNKDKSEAINGKCIVLTMDLQSVKVCPFITASAVYYKTKLCVHNFSIYDLASHDCTCYWFTETEGDLSASTYATFITDYLTRHCLPKRLPIIIYSDGCTSQNRNNILSNALLNFSMQYEVSIVQKYLEVGHTQMEGDCVHSAIERKLKNRLIHLPSDFLSVTKEARRNPYEAIMVDYTFF</sequence>
<proteinExistence type="predicted"/>
<reference evidence="2" key="2">
    <citation type="submission" date="2022-10" db="EMBL/GenBank/DDBJ databases">
        <authorList>
            <consortium name="ENA_rothamsted_submissions"/>
            <consortium name="culmorum"/>
            <person name="King R."/>
        </authorList>
    </citation>
    <scope>NUCLEOTIDE SEQUENCE</scope>
</reference>
<dbReference type="Proteomes" id="UP001153714">
    <property type="component" value="Chromosome 7"/>
</dbReference>
<evidence type="ECO:0000313" key="2">
    <source>
        <dbReference type="EMBL" id="CAG9794968.1"/>
    </source>
</evidence>
<dbReference type="AlphaFoldDB" id="A0A9N9RF50"/>
<dbReference type="EMBL" id="OU893338">
    <property type="protein sequence ID" value="CAG9794968.1"/>
    <property type="molecule type" value="Genomic_DNA"/>
</dbReference>
<keyword evidence="3" id="KW-1185">Reference proteome</keyword>
<dbReference type="PANTHER" id="PTHR10773">
    <property type="entry name" value="DNA-DIRECTED RNA POLYMERASES I, II, AND III SUBUNIT RPABC2"/>
    <property type="match status" value="1"/>
</dbReference>
<reference evidence="2" key="1">
    <citation type="submission" date="2021-12" db="EMBL/GenBank/DDBJ databases">
        <authorList>
            <person name="King R."/>
        </authorList>
    </citation>
    <scope>NUCLEOTIDE SEQUENCE</scope>
</reference>
<feature type="region of interest" description="Disordered" evidence="1">
    <location>
        <begin position="93"/>
        <end position="134"/>
    </location>
</feature>
<organism evidence="2 3">
    <name type="scientific">Diatraea saccharalis</name>
    <name type="common">sugarcane borer</name>
    <dbReference type="NCBI Taxonomy" id="40085"/>
    <lineage>
        <taxon>Eukaryota</taxon>
        <taxon>Metazoa</taxon>
        <taxon>Ecdysozoa</taxon>
        <taxon>Arthropoda</taxon>
        <taxon>Hexapoda</taxon>
        <taxon>Insecta</taxon>
        <taxon>Pterygota</taxon>
        <taxon>Neoptera</taxon>
        <taxon>Endopterygota</taxon>
        <taxon>Lepidoptera</taxon>
        <taxon>Glossata</taxon>
        <taxon>Ditrysia</taxon>
        <taxon>Pyraloidea</taxon>
        <taxon>Crambidae</taxon>
        <taxon>Crambinae</taxon>
        <taxon>Diatraea</taxon>
    </lineage>
</organism>
<gene>
    <name evidence="2" type="ORF">DIATSA_LOCUS12298</name>
</gene>
<accession>A0A9N9RF50</accession>
<dbReference type="OrthoDB" id="7367179at2759"/>
<dbReference type="PANTHER" id="PTHR10773:SF19">
    <property type="match status" value="1"/>
</dbReference>
<evidence type="ECO:0000256" key="1">
    <source>
        <dbReference type="SAM" id="MobiDB-lite"/>
    </source>
</evidence>
<name>A0A9N9RF50_9NEOP</name>
<evidence type="ECO:0000313" key="3">
    <source>
        <dbReference type="Proteomes" id="UP001153714"/>
    </source>
</evidence>
<protein>
    <submittedName>
        <fullName evidence="2">Uncharacterized protein</fullName>
    </submittedName>
</protein>